<dbReference type="Pfam" id="PF03184">
    <property type="entry name" value="DDE_1"/>
    <property type="match status" value="1"/>
</dbReference>
<dbReference type="PANTHER" id="PTHR19303">
    <property type="entry name" value="TRANSPOSON"/>
    <property type="match status" value="1"/>
</dbReference>
<comment type="caution">
    <text evidence="2">The sequence shown here is derived from an EMBL/GenBank/DDBJ whole genome shotgun (WGS) entry which is preliminary data.</text>
</comment>
<dbReference type="GO" id="GO:0003677">
    <property type="term" value="F:DNA binding"/>
    <property type="evidence" value="ECO:0007669"/>
    <property type="project" value="TreeGrafter"/>
</dbReference>
<dbReference type="InterPro" id="IPR004875">
    <property type="entry name" value="DDE_SF_endonuclease_dom"/>
</dbReference>
<sequence length="213" mass="25266">MNSERFEKWFHDDFVPHIKQHLAHLNLPPKTALLSDNAPWHPEEEMLISGEIRAIFLSANVTSLIQPMYQGVMEAMNKHYKKKLINHILECEENLYEALKKINVKEVIYMIAQAWQLIKTATIQKSFHKIIVQKRREGESQQTENPMTDGEHFEIINDIEGCEEVLEEDIFVWLDVETNIQVFKFLMMKKLYTPLIPHRTLMMLTMRTRTFRI</sequence>
<dbReference type="Gene3D" id="3.30.420.10">
    <property type="entry name" value="Ribonuclease H-like superfamily/Ribonuclease H"/>
    <property type="match status" value="1"/>
</dbReference>
<organism evidence="2 3">
    <name type="scientific">Araneus ventricosus</name>
    <name type="common">Orbweaver spider</name>
    <name type="synonym">Epeira ventricosa</name>
    <dbReference type="NCBI Taxonomy" id="182803"/>
    <lineage>
        <taxon>Eukaryota</taxon>
        <taxon>Metazoa</taxon>
        <taxon>Ecdysozoa</taxon>
        <taxon>Arthropoda</taxon>
        <taxon>Chelicerata</taxon>
        <taxon>Arachnida</taxon>
        <taxon>Araneae</taxon>
        <taxon>Araneomorphae</taxon>
        <taxon>Entelegynae</taxon>
        <taxon>Araneoidea</taxon>
        <taxon>Araneidae</taxon>
        <taxon>Araneus</taxon>
    </lineage>
</organism>
<protein>
    <submittedName>
        <fullName evidence="2">Jerky-like</fullName>
    </submittedName>
</protein>
<name>A0A4Y2HNL1_ARAVE</name>
<dbReference type="GO" id="GO:0005634">
    <property type="term" value="C:nucleus"/>
    <property type="evidence" value="ECO:0007669"/>
    <property type="project" value="TreeGrafter"/>
</dbReference>
<reference evidence="2 3" key="1">
    <citation type="journal article" date="2019" name="Sci. Rep.">
        <title>Orb-weaving spider Araneus ventricosus genome elucidates the spidroin gene catalogue.</title>
        <authorList>
            <person name="Kono N."/>
            <person name="Nakamura H."/>
            <person name="Ohtoshi R."/>
            <person name="Moran D.A.P."/>
            <person name="Shinohara A."/>
            <person name="Yoshida Y."/>
            <person name="Fujiwara M."/>
            <person name="Mori M."/>
            <person name="Tomita M."/>
            <person name="Arakawa K."/>
        </authorList>
    </citation>
    <scope>NUCLEOTIDE SEQUENCE [LARGE SCALE GENOMIC DNA]</scope>
</reference>
<dbReference type="InterPro" id="IPR036397">
    <property type="entry name" value="RNaseH_sf"/>
</dbReference>
<dbReference type="Proteomes" id="UP000499080">
    <property type="component" value="Unassembled WGS sequence"/>
</dbReference>
<dbReference type="EMBL" id="BGPR01002053">
    <property type="protein sequence ID" value="GBM66945.1"/>
    <property type="molecule type" value="Genomic_DNA"/>
</dbReference>
<dbReference type="InterPro" id="IPR050863">
    <property type="entry name" value="CenT-Element_Derived"/>
</dbReference>
<dbReference type="OrthoDB" id="6717120at2759"/>
<keyword evidence="3" id="KW-1185">Reference proteome</keyword>
<dbReference type="PANTHER" id="PTHR19303:SF16">
    <property type="entry name" value="JERKY PROTEIN HOMOLOG-LIKE"/>
    <property type="match status" value="1"/>
</dbReference>
<evidence type="ECO:0000313" key="3">
    <source>
        <dbReference type="Proteomes" id="UP000499080"/>
    </source>
</evidence>
<evidence type="ECO:0000313" key="2">
    <source>
        <dbReference type="EMBL" id="GBM66945.1"/>
    </source>
</evidence>
<dbReference type="AlphaFoldDB" id="A0A4Y2HNL1"/>
<accession>A0A4Y2HNL1</accession>
<proteinExistence type="predicted"/>
<gene>
    <name evidence="2" type="primary">Jrkl_0</name>
    <name evidence="2" type="ORF">AVEN_211298_1</name>
</gene>
<feature type="domain" description="DDE-1" evidence="1">
    <location>
        <begin position="1"/>
        <end position="127"/>
    </location>
</feature>
<evidence type="ECO:0000259" key="1">
    <source>
        <dbReference type="Pfam" id="PF03184"/>
    </source>
</evidence>